<dbReference type="NCBIfam" id="TIGR04183">
    <property type="entry name" value="Por_Secre_tail"/>
    <property type="match status" value="1"/>
</dbReference>
<comment type="caution">
    <text evidence="2">The sequence shown here is derived from an EMBL/GenBank/DDBJ whole genome shotgun (WGS) entry which is preliminary data.</text>
</comment>
<dbReference type="EMBL" id="JAUJEA010000012">
    <property type="protein sequence ID" value="MDN5204687.1"/>
    <property type="molecule type" value="Genomic_DNA"/>
</dbReference>
<keyword evidence="3" id="KW-1185">Reference proteome</keyword>
<gene>
    <name evidence="2" type="ORF">QQ008_25070</name>
</gene>
<evidence type="ECO:0000259" key="1">
    <source>
        <dbReference type="Pfam" id="PF18962"/>
    </source>
</evidence>
<feature type="domain" description="Secretion system C-terminal sorting" evidence="1">
    <location>
        <begin position="262"/>
        <end position="338"/>
    </location>
</feature>
<evidence type="ECO:0000313" key="2">
    <source>
        <dbReference type="EMBL" id="MDN5204687.1"/>
    </source>
</evidence>
<dbReference type="Pfam" id="PF18962">
    <property type="entry name" value="Por_Secre_tail"/>
    <property type="match status" value="1"/>
</dbReference>
<dbReference type="Proteomes" id="UP001172082">
    <property type="component" value="Unassembled WGS sequence"/>
</dbReference>
<protein>
    <submittedName>
        <fullName evidence="2">T9SS type A sorting domain-containing protein</fullName>
    </submittedName>
</protein>
<dbReference type="RefSeq" id="WP_346754710.1">
    <property type="nucleotide sequence ID" value="NZ_JAUJEA010000012.1"/>
</dbReference>
<accession>A0ABT8KV69</accession>
<sequence>MVADCKNTDKDCTFASADCALTVGVPQVEHTAHASIGWRTIVGGPFDGTTWCCSEQLSVNVSGNYCGGSNDIYYPAIYAKSPIIEGLSTDFRNVSMNYDNVVFDYENHAIIIKNIHGKMGLNSTDKSNDFTAFVISVTHEPNEMSEEELDLEENYLKNIIWESKAILNNGKISMTNHLNPSHFTFSGNENKGASSNVAVNIDEIMIPVDASINLDDLTINVGVDAGNLGYGISRKFEIKNVDSKLIIGELHIFNETFDLINYPNPVKDELKVHINLKEDTEASVILFDSEGNAIHTLFEGKIEQNKQLELIYDVEALKRQSVYFIKLFTHNRTLVKKVLTE</sequence>
<dbReference type="InterPro" id="IPR026444">
    <property type="entry name" value="Secre_tail"/>
</dbReference>
<name>A0ABT8KV69_9BACT</name>
<organism evidence="2 3">
    <name type="scientific">Splendidivirga corallicola</name>
    <dbReference type="NCBI Taxonomy" id="3051826"/>
    <lineage>
        <taxon>Bacteria</taxon>
        <taxon>Pseudomonadati</taxon>
        <taxon>Bacteroidota</taxon>
        <taxon>Cytophagia</taxon>
        <taxon>Cytophagales</taxon>
        <taxon>Splendidivirgaceae</taxon>
        <taxon>Splendidivirga</taxon>
    </lineage>
</organism>
<proteinExistence type="predicted"/>
<evidence type="ECO:0000313" key="3">
    <source>
        <dbReference type="Proteomes" id="UP001172082"/>
    </source>
</evidence>
<reference evidence="2" key="1">
    <citation type="submission" date="2023-06" db="EMBL/GenBank/DDBJ databases">
        <title>Genomic of Parafulvivirga corallium.</title>
        <authorList>
            <person name="Wang G."/>
        </authorList>
    </citation>
    <scope>NUCLEOTIDE SEQUENCE</scope>
    <source>
        <strain evidence="2">BMA10</strain>
    </source>
</reference>